<name>A0A0K2H3S2_9CORY</name>
<accession>A0A0K2H3S2</accession>
<feature type="compositionally biased region" description="Basic and acidic residues" evidence="1">
    <location>
        <begin position="344"/>
        <end position="367"/>
    </location>
</feature>
<dbReference type="EMBL" id="CP006841">
    <property type="protein sequence ID" value="ALA68682.1"/>
    <property type="molecule type" value="Genomic_DNA"/>
</dbReference>
<dbReference type="InterPro" id="IPR013094">
    <property type="entry name" value="AB_hydrolase_3"/>
</dbReference>
<feature type="domain" description="Alpha/beta hydrolase fold-3" evidence="2">
    <location>
        <begin position="129"/>
        <end position="250"/>
    </location>
</feature>
<evidence type="ECO:0000313" key="4">
    <source>
        <dbReference type="Proteomes" id="UP000058446"/>
    </source>
</evidence>
<dbReference type="InterPro" id="IPR050466">
    <property type="entry name" value="Carboxylest/Gibb_receptor"/>
</dbReference>
<proteinExistence type="predicted"/>
<evidence type="ECO:0000313" key="3">
    <source>
        <dbReference type="EMBL" id="ALA68682.1"/>
    </source>
</evidence>
<dbReference type="STRING" id="1408189.CLAC_10090"/>
<feature type="region of interest" description="Disordered" evidence="1">
    <location>
        <begin position="1"/>
        <end position="24"/>
    </location>
</feature>
<dbReference type="Gene3D" id="3.40.50.1820">
    <property type="entry name" value="alpha/beta hydrolase"/>
    <property type="match status" value="1"/>
</dbReference>
<evidence type="ECO:0000259" key="2">
    <source>
        <dbReference type="Pfam" id="PF07859"/>
    </source>
</evidence>
<dbReference type="Proteomes" id="UP000058446">
    <property type="component" value="Chromosome"/>
</dbReference>
<dbReference type="InterPro" id="IPR029058">
    <property type="entry name" value="AB_hydrolase_fold"/>
</dbReference>
<dbReference type="PANTHER" id="PTHR23024:SF24">
    <property type="entry name" value="ALPHA_BETA HYDROLASE FOLD-3 DOMAIN-CONTAINING PROTEIN"/>
    <property type="match status" value="1"/>
</dbReference>
<dbReference type="KEGG" id="clw:CLAC_10090"/>
<dbReference type="SUPFAM" id="SSF53474">
    <property type="entry name" value="alpha/beta-Hydrolases"/>
    <property type="match status" value="1"/>
</dbReference>
<protein>
    <recommendedName>
        <fullName evidence="2">Alpha/beta hydrolase fold-3 domain-containing protein</fullName>
    </recommendedName>
</protein>
<sequence length="375" mass="39584">MPNSDIVNIPSEETTGDDGFTPVTTDEGKLQQLIEWLEEHVPAYSYTTVMSPMQGSPEEIQSLRESVNDRGARVPDAIIHGSMMVLGAAVNHSSPYLAYASGSVDFEDIEVGNVPVRVFTPNNPTGAVVVAAHGGGFWMGNGALRDNAFAPNMAALAARSGAIVLDVDYRLAPEYPVSASSDDVAVVSTAAASGALGLSAKGARPINADNPLVLYGVSSGGHTVVRASSKIGNDTAVALLLVAPALDLRGAPAAWLEKYFGTSDDQSEEVSPGLYAPQTPLRVHVQSATKDTVVRPATEYLSKVREVGGVTSNSKFLATHQVAVPTVQRQQITDAARFILEVTNTERDLPGDPAGEYDKEAIDRENEASWGARPE</sequence>
<dbReference type="AlphaFoldDB" id="A0A0K2H3S2"/>
<gene>
    <name evidence="3" type="ORF">CLAC_10090</name>
</gene>
<dbReference type="Pfam" id="PF07859">
    <property type="entry name" value="Abhydrolase_3"/>
    <property type="match status" value="1"/>
</dbReference>
<keyword evidence="4" id="KW-1185">Reference proteome</keyword>
<evidence type="ECO:0000256" key="1">
    <source>
        <dbReference type="SAM" id="MobiDB-lite"/>
    </source>
</evidence>
<dbReference type="GO" id="GO:0016787">
    <property type="term" value="F:hydrolase activity"/>
    <property type="evidence" value="ECO:0007669"/>
    <property type="project" value="InterPro"/>
</dbReference>
<dbReference type="PATRIC" id="fig|1408189.4.peg.2029"/>
<organism evidence="3 4">
    <name type="scientific">Corynebacterium lactis RW2-5</name>
    <dbReference type="NCBI Taxonomy" id="1408189"/>
    <lineage>
        <taxon>Bacteria</taxon>
        <taxon>Bacillati</taxon>
        <taxon>Actinomycetota</taxon>
        <taxon>Actinomycetes</taxon>
        <taxon>Mycobacteriales</taxon>
        <taxon>Corynebacteriaceae</taxon>
        <taxon>Corynebacterium</taxon>
    </lineage>
</organism>
<dbReference type="RefSeq" id="WP_053412772.1">
    <property type="nucleotide sequence ID" value="NZ_CP006841.1"/>
</dbReference>
<reference evidence="3 4" key="1">
    <citation type="submission" date="2013-10" db="EMBL/GenBank/DDBJ databases">
        <title>Complete genome sequence of Corynebacterium lactis DSM 45799(T), isolated from raw cow milk.</title>
        <authorList>
            <person name="Ruckert C."/>
            <person name="Albersmeier A."/>
            <person name="Lipski A."/>
            <person name="Kalinowski J."/>
        </authorList>
    </citation>
    <scope>NUCLEOTIDE SEQUENCE [LARGE SCALE GENOMIC DNA]</scope>
    <source>
        <strain evidence="3 4">RW2-5</strain>
    </source>
</reference>
<dbReference type="PANTHER" id="PTHR23024">
    <property type="entry name" value="ARYLACETAMIDE DEACETYLASE"/>
    <property type="match status" value="1"/>
</dbReference>
<feature type="region of interest" description="Disordered" evidence="1">
    <location>
        <begin position="344"/>
        <end position="375"/>
    </location>
</feature>